<accession>A0ABQ3F5I2</accession>
<dbReference type="EMBL" id="BMVP01000028">
    <property type="protein sequence ID" value="GHB85449.1"/>
    <property type="molecule type" value="Genomic_DNA"/>
</dbReference>
<sequence>MALDPGRGDALLDEAGVVDNEHPAVLTEMPVDIGLEVVVTDAVCVPVCPVQQPRGGSGSGVAEVLEHDP</sequence>
<reference evidence="2" key="1">
    <citation type="journal article" date="2019" name="Int. J. Syst. Evol. Microbiol.">
        <title>The Global Catalogue of Microorganisms (GCM) 10K type strain sequencing project: providing services to taxonomists for standard genome sequencing and annotation.</title>
        <authorList>
            <consortium name="The Broad Institute Genomics Platform"/>
            <consortium name="The Broad Institute Genome Sequencing Center for Infectious Disease"/>
            <person name="Wu L."/>
            <person name="Ma J."/>
        </authorList>
    </citation>
    <scope>NUCLEOTIDE SEQUENCE [LARGE SCALE GENOMIC DNA]</scope>
    <source>
        <strain evidence="2">JCM 4738</strain>
    </source>
</reference>
<proteinExistence type="predicted"/>
<protein>
    <submittedName>
        <fullName evidence="1">Uncharacterized protein</fullName>
    </submittedName>
</protein>
<name>A0ABQ3F5I2_9ACTN</name>
<dbReference type="Proteomes" id="UP000642673">
    <property type="component" value="Unassembled WGS sequence"/>
</dbReference>
<keyword evidence="2" id="KW-1185">Reference proteome</keyword>
<evidence type="ECO:0000313" key="1">
    <source>
        <dbReference type="EMBL" id="GHB85449.1"/>
    </source>
</evidence>
<comment type="caution">
    <text evidence="1">The sequence shown here is derived from an EMBL/GenBank/DDBJ whole genome shotgun (WGS) entry which is preliminary data.</text>
</comment>
<evidence type="ECO:0000313" key="2">
    <source>
        <dbReference type="Proteomes" id="UP000642673"/>
    </source>
</evidence>
<gene>
    <name evidence="1" type="ORF">GCM10010347_65470</name>
</gene>
<organism evidence="1 2">
    <name type="scientific">Streptomyces cirratus</name>
    <dbReference type="NCBI Taxonomy" id="68187"/>
    <lineage>
        <taxon>Bacteria</taxon>
        <taxon>Bacillati</taxon>
        <taxon>Actinomycetota</taxon>
        <taxon>Actinomycetes</taxon>
        <taxon>Kitasatosporales</taxon>
        <taxon>Streptomycetaceae</taxon>
        <taxon>Streptomyces</taxon>
    </lineage>
</organism>